<gene>
    <name evidence="3" type="ORF">ROSMUCSMR3_02922</name>
</gene>
<dbReference type="KEGG" id="rmm:ROSMUCSMR3_02922"/>
<reference evidence="3 4" key="1">
    <citation type="submission" date="2017-03" db="EMBL/GenBank/DDBJ databases">
        <title>Genome Sequence of Roseovarius mucosus strain SMR3 Isolated from a culture of the Diatom Skeletonema marinoi.</title>
        <authorList>
            <person name="Topel M."/>
            <person name="Pinder M."/>
            <person name="Johansson O.N."/>
            <person name="Kourtchenko O."/>
            <person name="Godhe A."/>
            <person name="Clarke A.K."/>
        </authorList>
    </citation>
    <scope>NUCLEOTIDE SEQUENCE [LARGE SCALE GENOMIC DNA]</scope>
    <source>
        <strain evidence="3 4">SMR3</strain>
    </source>
</reference>
<feature type="region of interest" description="Disordered" evidence="1">
    <location>
        <begin position="1"/>
        <end position="31"/>
    </location>
</feature>
<accession>A0A1V0RRJ6</accession>
<proteinExistence type="predicted"/>
<evidence type="ECO:0000313" key="3">
    <source>
        <dbReference type="EMBL" id="ARE84389.1"/>
    </source>
</evidence>
<name>A0A1V0RRJ6_9RHOB</name>
<keyword evidence="2" id="KW-0472">Membrane</keyword>
<dbReference type="Proteomes" id="UP000192273">
    <property type="component" value="Chromosome"/>
</dbReference>
<keyword evidence="2" id="KW-1133">Transmembrane helix</keyword>
<feature type="compositionally biased region" description="Polar residues" evidence="1">
    <location>
        <begin position="1"/>
        <end position="30"/>
    </location>
</feature>
<dbReference type="EMBL" id="CP020474">
    <property type="protein sequence ID" value="ARE84389.1"/>
    <property type="molecule type" value="Genomic_DNA"/>
</dbReference>
<evidence type="ECO:0000256" key="1">
    <source>
        <dbReference type="SAM" id="MobiDB-lite"/>
    </source>
</evidence>
<keyword evidence="2" id="KW-0812">Transmembrane</keyword>
<protein>
    <submittedName>
        <fullName evidence="3">Uncharacterized protein</fullName>
    </submittedName>
</protein>
<evidence type="ECO:0000313" key="4">
    <source>
        <dbReference type="Proteomes" id="UP000192273"/>
    </source>
</evidence>
<organism evidence="3 4">
    <name type="scientific">Roseovarius mucosus</name>
    <dbReference type="NCBI Taxonomy" id="215743"/>
    <lineage>
        <taxon>Bacteria</taxon>
        <taxon>Pseudomonadati</taxon>
        <taxon>Pseudomonadota</taxon>
        <taxon>Alphaproteobacteria</taxon>
        <taxon>Rhodobacterales</taxon>
        <taxon>Roseobacteraceae</taxon>
        <taxon>Roseovarius</taxon>
    </lineage>
</organism>
<sequence>MSLMGMNTNLNNGEKTAPEINTSNTTSTKGPSIEPRKLAGIGLIAVMILGIVYLLGSESDEDITAKEAPSQAIQDTSVITDKSLIDERREKGIDIDQRLEKAKAEQGMRDAAGGAAEWMRVALDDVARSTASLKILGAPVTQAEVTLYEVPVLAEETQQEAEKSPGIVDGLKSKAKGALTNIITDAVKSGLSGN</sequence>
<feature type="transmembrane region" description="Helical" evidence="2">
    <location>
        <begin position="38"/>
        <end position="56"/>
    </location>
</feature>
<evidence type="ECO:0000256" key="2">
    <source>
        <dbReference type="SAM" id="Phobius"/>
    </source>
</evidence>
<dbReference type="AlphaFoldDB" id="A0A1V0RRJ6"/>
<keyword evidence="4" id="KW-1185">Reference proteome</keyword>